<dbReference type="GO" id="GO:0003824">
    <property type="term" value="F:catalytic activity"/>
    <property type="evidence" value="ECO:0007669"/>
    <property type="project" value="InterPro"/>
</dbReference>
<feature type="domain" description="Ig-like" evidence="3">
    <location>
        <begin position="1288"/>
        <end position="1377"/>
    </location>
</feature>
<feature type="domain" description="Ig-like" evidence="3">
    <location>
        <begin position="1128"/>
        <end position="1211"/>
    </location>
</feature>
<evidence type="ECO:0000259" key="3">
    <source>
        <dbReference type="PROSITE" id="PS50835"/>
    </source>
</evidence>
<dbReference type="SMART" id="SM00409">
    <property type="entry name" value="IG"/>
    <property type="match status" value="2"/>
</dbReference>
<keyword evidence="5" id="KW-1185">Reference proteome</keyword>
<organism evidence="4 5">
    <name type="scientific">Spirosoma montaniterrae</name>
    <dbReference type="NCBI Taxonomy" id="1178516"/>
    <lineage>
        <taxon>Bacteria</taxon>
        <taxon>Pseudomonadati</taxon>
        <taxon>Bacteroidota</taxon>
        <taxon>Cytophagia</taxon>
        <taxon>Cytophagales</taxon>
        <taxon>Cytophagaceae</taxon>
        <taxon>Spirosoma</taxon>
    </lineage>
</organism>
<dbReference type="KEGG" id="smon:AWR27_08605"/>
<dbReference type="InterPro" id="IPR003599">
    <property type="entry name" value="Ig_sub"/>
</dbReference>
<dbReference type="PROSITE" id="PS50835">
    <property type="entry name" value="IG_LIKE"/>
    <property type="match status" value="2"/>
</dbReference>
<keyword evidence="2" id="KW-0732">Signal</keyword>
<evidence type="ECO:0000313" key="4">
    <source>
        <dbReference type="EMBL" id="AQG79373.1"/>
    </source>
</evidence>
<dbReference type="Pfam" id="PF03372">
    <property type="entry name" value="Exo_endo_phos"/>
    <property type="match status" value="1"/>
</dbReference>
<reference evidence="4 5" key="1">
    <citation type="submission" date="2016-01" db="EMBL/GenBank/DDBJ databases">
        <authorList>
            <person name="Oliw E.H."/>
        </authorList>
    </citation>
    <scope>NUCLEOTIDE SEQUENCE [LARGE SCALE GENOMIC DNA]</scope>
    <source>
        <strain evidence="4 5">DY10</strain>
    </source>
</reference>
<dbReference type="InterPro" id="IPR007110">
    <property type="entry name" value="Ig-like_dom"/>
</dbReference>
<dbReference type="SUPFAM" id="SSF49299">
    <property type="entry name" value="PKD domain"/>
    <property type="match status" value="1"/>
</dbReference>
<feature type="region of interest" description="Disordered" evidence="1">
    <location>
        <begin position="750"/>
        <end position="792"/>
    </location>
</feature>
<dbReference type="InterPro" id="IPR036179">
    <property type="entry name" value="Ig-like_dom_sf"/>
</dbReference>
<dbReference type="InterPro" id="IPR035986">
    <property type="entry name" value="PKD_dom_sf"/>
</dbReference>
<dbReference type="PANTHER" id="PTHR42834">
    <property type="entry name" value="ENDONUCLEASE/EXONUCLEASE/PHOSPHATASE FAMILY PROTEIN (AFU_ORTHOLOGUE AFUA_3G09210)"/>
    <property type="match status" value="1"/>
</dbReference>
<dbReference type="InterPro" id="IPR036691">
    <property type="entry name" value="Endo/exonu/phosph_ase_sf"/>
</dbReference>
<dbReference type="EMBL" id="CP014263">
    <property type="protein sequence ID" value="AQG79373.1"/>
    <property type="molecule type" value="Genomic_DNA"/>
</dbReference>
<feature type="compositionally biased region" description="Low complexity" evidence="1">
    <location>
        <begin position="757"/>
        <end position="767"/>
    </location>
</feature>
<feature type="signal peptide" evidence="2">
    <location>
        <begin position="1"/>
        <end position="26"/>
    </location>
</feature>
<evidence type="ECO:0000256" key="1">
    <source>
        <dbReference type="SAM" id="MobiDB-lite"/>
    </source>
</evidence>
<dbReference type="CDD" id="cd04486">
    <property type="entry name" value="YhcR_OBF_like"/>
    <property type="match status" value="1"/>
</dbReference>
<proteinExistence type="predicted"/>
<feature type="chain" id="PRO_5012817607" description="Ig-like domain-containing protein" evidence="2">
    <location>
        <begin position="27"/>
        <end position="1484"/>
    </location>
</feature>
<dbReference type="SUPFAM" id="SSF48726">
    <property type="entry name" value="Immunoglobulin"/>
    <property type="match status" value="2"/>
</dbReference>
<dbReference type="NCBIfam" id="TIGR04183">
    <property type="entry name" value="Por_Secre_tail"/>
    <property type="match status" value="1"/>
</dbReference>
<gene>
    <name evidence="4" type="ORF">AWR27_08605</name>
</gene>
<dbReference type="InterPro" id="IPR013783">
    <property type="entry name" value="Ig-like_fold"/>
</dbReference>
<protein>
    <recommendedName>
        <fullName evidence="3">Ig-like domain-containing protein</fullName>
    </recommendedName>
</protein>
<dbReference type="STRING" id="1178516.AWR27_08605"/>
<dbReference type="Gene3D" id="2.60.40.10">
    <property type="entry name" value="Immunoglobulins"/>
    <property type="match status" value="2"/>
</dbReference>
<dbReference type="Gene3D" id="3.60.10.10">
    <property type="entry name" value="Endonuclease/exonuclease/phosphatase"/>
    <property type="match status" value="1"/>
</dbReference>
<name>A0A1P9WVI4_9BACT</name>
<feature type="region of interest" description="Disordered" evidence="1">
    <location>
        <begin position="825"/>
        <end position="844"/>
    </location>
</feature>
<evidence type="ECO:0000313" key="5">
    <source>
        <dbReference type="Proteomes" id="UP000187941"/>
    </source>
</evidence>
<dbReference type="InterPro" id="IPR026444">
    <property type="entry name" value="Secre_tail"/>
</dbReference>
<dbReference type="PANTHER" id="PTHR42834:SF1">
    <property type="entry name" value="ENDONUCLEASE_EXONUCLEASE_PHOSPHATASE FAMILY PROTEIN (AFU_ORTHOLOGUE AFUA_3G09210)"/>
    <property type="match status" value="1"/>
</dbReference>
<dbReference type="SUPFAM" id="SSF56219">
    <property type="entry name" value="DNase I-like"/>
    <property type="match status" value="1"/>
</dbReference>
<sequence length="1484" mass="153074">MGKLLPKAISLWAWSLLLLWASGAWAQSVSLTGATYSESFNTLATSGTANTSLPTGWTLVETGTNANGQYRVGTGSNNAGDTYSFGLDGNNERAFGGLRSGSLVPLIGASFTNNTGGIITSITINYTGEQWRLGTASRGAADRLDFQYSLNATSLSAGTYTDVDALDFITPNLAGTVGARDGNDAANRTAVSNTITGLSIQPGATFWIRFTDFDVTNSDDGLSVDDFSLTTNGTTPEPVATITATPNPVNLNYVAGSGPASQTVTVNASNLSTASGNVTVTSSNTAVTLSTDGNTFVGSVTLPYSNSTLTNATLTARLVAGLTAGPYSATLTFAGGGASTTIAVAGTVSNPPATTVRIREIQGNGHISPVAGQSVTGVTGIVTVRRNNGFWMQDPNPDSDDNTSEGIFVFTSSAPTVVVGDGVLVSGTVQEFRANSNNLSLTQLTSPVITVTSSGNTLPAPTVISSQAGTGVRVIPTNSISNDYPASGDVELSTFDPAEDGLDFFETLEGMRVQINSPVTSGFRSTFGELFVIADGGAGATGFNSRKTITISGTNTTNITAAISNSDFNPERIQIDDVLYGTGNTPNVNPGSTLSTIIGVVNYDFQSYEVLPSVAPTVVTPSTNQKEITALTPTTNQVTIASFNVENLGGNEDQAKFDGLAAAIVTNLRSPDIIGLEEIQDNNGATNDGTVAADVTLSRLIQAIAAQNGGTGPVYEFRQINPVNGQDGGEPGGNIRVGFLFNPARVQFVDRPGGGSTTNTTVSNVGGLPRISASPGRILDPNPAETDSYPGDDFTSTRKPLVGEFTFNGQPIYVIVNHFSSRGGSGPLTGRFQPPAQGDQERREEQGKVVNAFVDQLLAVNPNTNVVVLGDFNEFQFFPALQYLTGNVNAETPVLTNLIETLPVAERYTYIFDGNAQALDYILASNAMNSKLDAFDAVHINAEFLDQLSDHDPSVARFTIPPSLSATLAASATGVCVGSPVNFSITVGGLANAETYSYTISNGTNNTSATGISATAVQTSLTPTVAGSYTLTVLSSPSASASAVSGNVALNTTPTASLTASSLTFCAGNTLTLTAGGGTSYTFSSGASQIGGSSGNTATVSQSGTYSVIVANASGCTATASLSVSVTPATSITAQPASASTVCVGGVVSVSVGAAGQNLSYQWYKNSQILSGQTNAVLSLSNVQTGDNGSYYVVVTGSCGSPQTSNLFTLTVNPRPAAPALSGVSRQVNSSATPISLTQFVVATGNALSFSGVNGLLNPPTANISTSGFQNFSVTQTDGNSCVSAATPFSLTVLQSTTATQPGDQTVCRGTTVVLSVSAVGTNLRYQWFRNGTTAAFRLIDINGVQRGTQTASLTLVNAQTTGNYYCQITGTTGTVIVGPIRATVNTNCSGRLPAPEAGTGLLIDVAPNPLIDGQLRAVIRGVAGQRLRIQATNLSGQVLRQQQWEQADAEHTIDWNWQARPAGTYLLQVATDEQMKTIKLIKP</sequence>
<dbReference type="Proteomes" id="UP000187941">
    <property type="component" value="Chromosome"/>
</dbReference>
<accession>A0A1P9WVI4</accession>
<dbReference type="InterPro" id="IPR005135">
    <property type="entry name" value="Endo/exonuclease/phosphatase"/>
</dbReference>
<evidence type="ECO:0000256" key="2">
    <source>
        <dbReference type="SAM" id="SignalP"/>
    </source>
</evidence>
<dbReference type="RefSeq" id="WP_077130809.1">
    <property type="nucleotide sequence ID" value="NZ_CP014263.1"/>
</dbReference>